<name>A0A9P9JEC7_9HYPO</name>
<protein>
    <submittedName>
        <fullName evidence="1">Uncharacterized protein</fullName>
    </submittedName>
</protein>
<dbReference type="AlphaFoldDB" id="A0A9P9JEC7"/>
<keyword evidence="2" id="KW-1185">Reference proteome</keyword>
<accession>A0A9P9JEC7</accession>
<proteinExistence type="predicted"/>
<dbReference type="Proteomes" id="UP000717696">
    <property type="component" value="Unassembled WGS sequence"/>
</dbReference>
<reference evidence="1" key="1">
    <citation type="journal article" date="2021" name="Nat. Commun.">
        <title>Genetic determinants of endophytism in the Arabidopsis root mycobiome.</title>
        <authorList>
            <person name="Mesny F."/>
            <person name="Miyauchi S."/>
            <person name="Thiergart T."/>
            <person name="Pickel B."/>
            <person name="Atanasova L."/>
            <person name="Karlsson M."/>
            <person name="Huettel B."/>
            <person name="Barry K.W."/>
            <person name="Haridas S."/>
            <person name="Chen C."/>
            <person name="Bauer D."/>
            <person name="Andreopoulos W."/>
            <person name="Pangilinan J."/>
            <person name="LaButti K."/>
            <person name="Riley R."/>
            <person name="Lipzen A."/>
            <person name="Clum A."/>
            <person name="Drula E."/>
            <person name="Henrissat B."/>
            <person name="Kohler A."/>
            <person name="Grigoriev I.V."/>
            <person name="Martin F.M."/>
            <person name="Hacquard S."/>
        </authorList>
    </citation>
    <scope>NUCLEOTIDE SEQUENCE</scope>
    <source>
        <strain evidence="1">MPI-CAGE-AT-0021</strain>
    </source>
</reference>
<gene>
    <name evidence="1" type="ORF">B0J13DRAFT_544598</name>
</gene>
<evidence type="ECO:0000313" key="2">
    <source>
        <dbReference type="Proteomes" id="UP000717696"/>
    </source>
</evidence>
<comment type="caution">
    <text evidence="1">The sequence shown here is derived from an EMBL/GenBank/DDBJ whole genome shotgun (WGS) entry which is preliminary data.</text>
</comment>
<organism evidence="1 2">
    <name type="scientific">Dactylonectria estremocensis</name>
    <dbReference type="NCBI Taxonomy" id="1079267"/>
    <lineage>
        <taxon>Eukaryota</taxon>
        <taxon>Fungi</taxon>
        <taxon>Dikarya</taxon>
        <taxon>Ascomycota</taxon>
        <taxon>Pezizomycotina</taxon>
        <taxon>Sordariomycetes</taxon>
        <taxon>Hypocreomycetidae</taxon>
        <taxon>Hypocreales</taxon>
        <taxon>Nectriaceae</taxon>
        <taxon>Dactylonectria</taxon>
    </lineage>
</organism>
<evidence type="ECO:0000313" key="1">
    <source>
        <dbReference type="EMBL" id="KAH7155043.1"/>
    </source>
</evidence>
<sequence length="74" mass="7947">MWAWAHIALHCVVVVLHDASISSSPIVSHLIPGWLLIFIVSRISSSTGCHAPLLGRQPTNLALASLPGCRILLK</sequence>
<dbReference type="EMBL" id="JAGMUU010000004">
    <property type="protein sequence ID" value="KAH7155043.1"/>
    <property type="molecule type" value="Genomic_DNA"/>
</dbReference>